<name>A0A6L8KDT9_9BURK</name>
<evidence type="ECO:0000313" key="2">
    <source>
        <dbReference type="EMBL" id="MYM25603.1"/>
    </source>
</evidence>
<evidence type="ECO:0008006" key="4">
    <source>
        <dbReference type="Google" id="ProtNLM"/>
    </source>
</evidence>
<accession>A0A6L8KDT9</accession>
<keyword evidence="3" id="KW-1185">Reference proteome</keyword>
<dbReference type="Proteomes" id="UP000479335">
    <property type="component" value="Unassembled WGS sequence"/>
</dbReference>
<sequence>MSNAGNGELDFGDPQDQRKPRIVPPAAQAAARRAVGAAAGIAVHVAALDWQSIADELNSHGYAIIPGLLTADECHDMAAHYAHPQLFRSRVVMSQHGFGSGEYQYFRYPLPSMISALRNALYGPLAAIANRWHELMDLPDRFPADHADFLARCHAAGQQRPTPLLLEYKTGDYNCLHQDLYGEHVFPLQAAVLLNQPGTDFEGGEFVLTEQRPRMQSRVEVVPLKRGDMVIFAVNHRPVQGTRGIYRVNLRHGVSRLRSGSRHTLGIIFHDAT</sequence>
<dbReference type="AlphaFoldDB" id="A0A6L8KDT9"/>
<proteinExistence type="predicted"/>
<gene>
    <name evidence="2" type="ORF">GTP46_23505</name>
</gene>
<evidence type="ECO:0000313" key="3">
    <source>
        <dbReference type="Proteomes" id="UP000479335"/>
    </source>
</evidence>
<protein>
    <recommendedName>
        <fullName evidence="4">Proline hydroxylase</fullName>
    </recommendedName>
</protein>
<evidence type="ECO:0000256" key="1">
    <source>
        <dbReference type="SAM" id="MobiDB-lite"/>
    </source>
</evidence>
<reference evidence="2 3" key="1">
    <citation type="submission" date="2019-12" db="EMBL/GenBank/DDBJ databases">
        <title>Novel species isolated from a subtropical stream in China.</title>
        <authorList>
            <person name="Lu H."/>
        </authorList>
    </citation>
    <scope>NUCLEOTIDE SEQUENCE [LARGE SCALE GENOMIC DNA]</scope>
    <source>
        <strain evidence="2 3">FT135W</strain>
    </source>
</reference>
<comment type="caution">
    <text evidence="2">The sequence shown here is derived from an EMBL/GenBank/DDBJ whole genome shotgun (WGS) entry which is preliminary data.</text>
</comment>
<feature type="region of interest" description="Disordered" evidence="1">
    <location>
        <begin position="1"/>
        <end position="20"/>
    </location>
</feature>
<organism evidence="2 3">
    <name type="scientific">Duganella flavida</name>
    <dbReference type="NCBI Taxonomy" id="2692175"/>
    <lineage>
        <taxon>Bacteria</taxon>
        <taxon>Pseudomonadati</taxon>
        <taxon>Pseudomonadota</taxon>
        <taxon>Betaproteobacteria</taxon>
        <taxon>Burkholderiales</taxon>
        <taxon>Oxalobacteraceae</taxon>
        <taxon>Telluria group</taxon>
        <taxon>Duganella</taxon>
    </lineage>
</organism>
<dbReference type="Gene3D" id="2.60.120.620">
    <property type="entry name" value="q2cbj1_9rhob like domain"/>
    <property type="match status" value="1"/>
</dbReference>
<dbReference type="InterPro" id="IPR018655">
    <property type="entry name" value="DUF2086"/>
</dbReference>
<dbReference type="EMBL" id="WWCN01000017">
    <property type="protein sequence ID" value="MYM25603.1"/>
    <property type="molecule type" value="Genomic_DNA"/>
</dbReference>
<dbReference type="Pfam" id="PF09859">
    <property type="entry name" value="Oxygenase-NA"/>
    <property type="match status" value="1"/>
</dbReference>